<reference evidence="1" key="1">
    <citation type="journal article" date="2023" name="G3 (Bethesda)">
        <title>Whole genome assemblies of Zophobas morio and Tenebrio molitor.</title>
        <authorList>
            <person name="Kaur S."/>
            <person name="Stinson S.A."/>
            <person name="diCenzo G.C."/>
        </authorList>
    </citation>
    <scope>NUCLEOTIDE SEQUENCE</scope>
    <source>
        <strain evidence="1">QUZm001</strain>
    </source>
</reference>
<keyword evidence="2" id="KW-1185">Reference proteome</keyword>
<protein>
    <submittedName>
        <fullName evidence="1">Uncharacterized protein</fullName>
    </submittedName>
</protein>
<dbReference type="AlphaFoldDB" id="A0AA38MT99"/>
<name>A0AA38MT99_9CUCU</name>
<sequence length="96" mass="11348">MVLRINITSPNFTHVVYLYSTARTWPCRKLEARWKTAAGVNNSAVYVFLANDLWALYRCLFNLFPWLLVEIRILFHSSWCVESEWFVEPGSRLVSY</sequence>
<organism evidence="1 2">
    <name type="scientific">Zophobas morio</name>
    <dbReference type="NCBI Taxonomy" id="2755281"/>
    <lineage>
        <taxon>Eukaryota</taxon>
        <taxon>Metazoa</taxon>
        <taxon>Ecdysozoa</taxon>
        <taxon>Arthropoda</taxon>
        <taxon>Hexapoda</taxon>
        <taxon>Insecta</taxon>
        <taxon>Pterygota</taxon>
        <taxon>Neoptera</taxon>
        <taxon>Endopterygota</taxon>
        <taxon>Coleoptera</taxon>
        <taxon>Polyphaga</taxon>
        <taxon>Cucujiformia</taxon>
        <taxon>Tenebrionidae</taxon>
        <taxon>Zophobas</taxon>
    </lineage>
</organism>
<evidence type="ECO:0000313" key="1">
    <source>
        <dbReference type="EMBL" id="KAJ3666458.1"/>
    </source>
</evidence>
<comment type="caution">
    <text evidence="1">The sequence shown here is derived from an EMBL/GenBank/DDBJ whole genome shotgun (WGS) entry which is preliminary data.</text>
</comment>
<dbReference type="Proteomes" id="UP001168821">
    <property type="component" value="Unassembled WGS sequence"/>
</dbReference>
<evidence type="ECO:0000313" key="2">
    <source>
        <dbReference type="Proteomes" id="UP001168821"/>
    </source>
</evidence>
<gene>
    <name evidence="1" type="ORF">Zmor_001899</name>
</gene>
<dbReference type="EMBL" id="JALNTZ010000001">
    <property type="protein sequence ID" value="KAJ3666458.1"/>
    <property type="molecule type" value="Genomic_DNA"/>
</dbReference>
<proteinExistence type="predicted"/>
<accession>A0AA38MT99</accession>